<organism evidence="2 3">
    <name type="scientific">Penicillium cataractarum</name>
    <dbReference type="NCBI Taxonomy" id="2100454"/>
    <lineage>
        <taxon>Eukaryota</taxon>
        <taxon>Fungi</taxon>
        <taxon>Dikarya</taxon>
        <taxon>Ascomycota</taxon>
        <taxon>Pezizomycotina</taxon>
        <taxon>Eurotiomycetes</taxon>
        <taxon>Eurotiomycetidae</taxon>
        <taxon>Eurotiales</taxon>
        <taxon>Aspergillaceae</taxon>
        <taxon>Penicillium</taxon>
    </lineage>
</organism>
<evidence type="ECO:0008006" key="4">
    <source>
        <dbReference type="Google" id="ProtNLM"/>
    </source>
</evidence>
<reference evidence="2" key="2">
    <citation type="journal article" date="2023" name="IMA Fungus">
        <title>Comparative genomic study of the Penicillium genus elucidates a diverse pangenome and 15 lateral gene transfer events.</title>
        <authorList>
            <person name="Petersen C."/>
            <person name="Sorensen T."/>
            <person name="Nielsen M.R."/>
            <person name="Sondergaard T.E."/>
            <person name="Sorensen J.L."/>
            <person name="Fitzpatrick D.A."/>
            <person name="Frisvad J.C."/>
            <person name="Nielsen K.L."/>
        </authorList>
    </citation>
    <scope>NUCLEOTIDE SEQUENCE</scope>
    <source>
        <strain evidence="2">IBT 29864</strain>
    </source>
</reference>
<keyword evidence="3" id="KW-1185">Reference proteome</keyword>
<gene>
    <name evidence="2" type="ORF">N7496_011833</name>
</gene>
<name>A0A9W9RFW1_9EURO</name>
<evidence type="ECO:0000256" key="1">
    <source>
        <dbReference type="SAM" id="MobiDB-lite"/>
    </source>
</evidence>
<accession>A0A9W9RFW1</accession>
<dbReference type="AlphaFoldDB" id="A0A9W9RFW1"/>
<sequence>MSTETTNAAKAQQEWKPPQEGSPCWVEIPARDTEGLKVGSRTYGDSDEFCLSCAIFPSWEWRPAQSAEGQSKVQQYSFAEPKGFAGGIVQMPEGYAPTEQIMGSGMTVYYSVDSLDMMEKRIHERGGSTCLGKTTESSHGWFMNFRDPEGNRFGCYEFRRS</sequence>
<reference evidence="2" key="1">
    <citation type="submission" date="2022-11" db="EMBL/GenBank/DDBJ databases">
        <authorList>
            <person name="Petersen C."/>
        </authorList>
    </citation>
    <scope>NUCLEOTIDE SEQUENCE</scope>
    <source>
        <strain evidence="2">IBT 29864</strain>
    </source>
</reference>
<comment type="caution">
    <text evidence="2">The sequence shown here is derived from an EMBL/GenBank/DDBJ whole genome shotgun (WGS) entry which is preliminary data.</text>
</comment>
<feature type="compositionally biased region" description="Polar residues" evidence="1">
    <location>
        <begin position="1"/>
        <end position="10"/>
    </location>
</feature>
<dbReference type="Gene3D" id="3.10.180.10">
    <property type="entry name" value="2,3-Dihydroxybiphenyl 1,2-Dioxygenase, domain 1"/>
    <property type="match status" value="1"/>
</dbReference>
<feature type="region of interest" description="Disordered" evidence="1">
    <location>
        <begin position="1"/>
        <end position="23"/>
    </location>
</feature>
<dbReference type="GeneID" id="81443925"/>
<dbReference type="InterPro" id="IPR029068">
    <property type="entry name" value="Glyas_Bleomycin-R_OHBP_Dase"/>
</dbReference>
<protein>
    <recommendedName>
        <fullName evidence="4">VOC domain-containing protein</fullName>
    </recommendedName>
</protein>
<evidence type="ECO:0000313" key="2">
    <source>
        <dbReference type="EMBL" id="KAJ5359420.1"/>
    </source>
</evidence>
<dbReference type="RefSeq" id="XP_056550706.1">
    <property type="nucleotide sequence ID" value="XM_056704746.1"/>
</dbReference>
<dbReference type="PANTHER" id="PTHR33993">
    <property type="entry name" value="GLYOXALASE-RELATED"/>
    <property type="match status" value="1"/>
</dbReference>
<dbReference type="EMBL" id="JAPZBS010000009">
    <property type="protein sequence ID" value="KAJ5359420.1"/>
    <property type="molecule type" value="Genomic_DNA"/>
</dbReference>
<dbReference type="Proteomes" id="UP001147782">
    <property type="component" value="Unassembled WGS sequence"/>
</dbReference>
<dbReference type="SUPFAM" id="SSF54593">
    <property type="entry name" value="Glyoxalase/Bleomycin resistance protein/Dihydroxybiphenyl dioxygenase"/>
    <property type="match status" value="1"/>
</dbReference>
<dbReference type="InterPro" id="IPR052164">
    <property type="entry name" value="Anthracycline_SecMetBiosynth"/>
</dbReference>
<proteinExistence type="predicted"/>
<evidence type="ECO:0000313" key="3">
    <source>
        <dbReference type="Proteomes" id="UP001147782"/>
    </source>
</evidence>
<dbReference type="OrthoDB" id="447346at2759"/>